<evidence type="ECO:0000313" key="4">
    <source>
        <dbReference type="EMBL" id="MBB4965920.1"/>
    </source>
</evidence>
<accession>A0A7W7T3I8</accession>
<feature type="transmembrane region" description="Helical" evidence="2">
    <location>
        <begin position="70"/>
        <end position="102"/>
    </location>
</feature>
<dbReference type="RefSeq" id="WP_184669646.1">
    <property type="nucleotide sequence ID" value="NZ_BAABAI010000002.1"/>
</dbReference>
<dbReference type="Pfam" id="PF08044">
    <property type="entry name" value="DUF1707"/>
    <property type="match status" value="1"/>
</dbReference>
<evidence type="ECO:0000256" key="1">
    <source>
        <dbReference type="SAM" id="MobiDB-lite"/>
    </source>
</evidence>
<gene>
    <name evidence="4" type="ORF">F4559_003279</name>
</gene>
<feature type="domain" description="DUF1707" evidence="3">
    <location>
        <begin position="5"/>
        <end position="57"/>
    </location>
</feature>
<dbReference type="EMBL" id="JACHJS010000001">
    <property type="protein sequence ID" value="MBB4965920.1"/>
    <property type="molecule type" value="Genomic_DNA"/>
</dbReference>
<evidence type="ECO:0000256" key="2">
    <source>
        <dbReference type="SAM" id="Phobius"/>
    </source>
</evidence>
<dbReference type="Proteomes" id="UP000542674">
    <property type="component" value="Unassembled WGS sequence"/>
</dbReference>
<name>A0A7W7T3I8_9PSEU</name>
<dbReference type="InterPro" id="IPR012551">
    <property type="entry name" value="DUF1707_SHOCT-like"/>
</dbReference>
<comment type="caution">
    <text evidence="4">The sequence shown here is derived from an EMBL/GenBank/DDBJ whole genome shotgun (WGS) entry which is preliminary data.</text>
</comment>
<protein>
    <recommendedName>
        <fullName evidence="3">DUF1707 domain-containing protein</fullName>
    </recommendedName>
</protein>
<keyword evidence="2" id="KW-0812">Transmembrane</keyword>
<evidence type="ECO:0000313" key="5">
    <source>
        <dbReference type="Proteomes" id="UP000542674"/>
    </source>
</evidence>
<proteinExistence type="predicted"/>
<feature type="compositionally biased region" description="Basic residues" evidence="1">
    <location>
        <begin position="118"/>
        <end position="130"/>
    </location>
</feature>
<feature type="region of interest" description="Disordered" evidence="1">
    <location>
        <begin position="111"/>
        <end position="142"/>
    </location>
</feature>
<evidence type="ECO:0000259" key="3">
    <source>
        <dbReference type="Pfam" id="PF08044"/>
    </source>
</evidence>
<dbReference type="PANTHER" id="PTHR40763:SF4">
    <property type="entry name" value="DUF1707 DOMAIN-CONTAINING PROTEIN"/>
    <property type="match status" value="1"/>
</dbReference>
<organism evidence="4 5">
    <name type="scientific">Saccharothrix violaceirubra</name>
    <dbReference type="NCBI Taxonomy" id="413306"/>
    <lineage>
        <taxon>Bacteria</taxon>
        <taxon>Bacillati</taxon>
        <taxon>Actinomycetota</taxon>
        <taxon>Actinomycetes</taxon>
        <taxon>Pseudonocardiales</taxon>
        <taxon>Pseudonocardiaceae</taxon>
        <taxon>Saccharothrix</taxon>
    </lineage>
</organism>
<keyword evidence="5" id="KW-1185">Reference proteome</keyword>
<keyword evidence="2" id="KW-1133">Transmembrane helix</keyword>
<dbReference type="AlphaFoldDB" id="A0A7W7T3I8"/>
<dbReference type="PANTHER" id="PTHR40763">
    <property type="entry name" value="MEMBRANE PROTEIN-RELATED"/>
    <property type="match status" value="1"/>
</dbReference>
<sequence length="142" mass="15011">MTTPVRASDTERDQVAARLRDAVGEGRLTLTEADERLSAAYAAVHRDDLDTLVADLPGPPPAPPRRRPPIGAVAAFAVAFAVVGWVAGPPFPLLVVLAFVLVRRRAGKPGSALGFGHGPHRRVLRGRRAPGRTGALGHRGRP</sequence>
<keyword evidence="2" id="KW-0472">Membrane</keyword>
<reference evidence="4 5" key="1">
    <citation type="submission" date="2020-08" db="EMBL/GenBank/DDBJ databases">
        <title>Sequencing the genomes of 1000 actinobacteria strains.</title>
        <authorList>
            <person name="Klenk H.-P."/>
        </authorList>
    </citation>
    <scope>NUCLEOTIDE SEQUENCE [LARGE SCALE GENOMIC DNA]</scope>
    <source>
        <strain evidence="4 5">DSM 45084</strain>
    </source>
</reference>